<reference evidence="1 2" key="1">
    <citation type="submission" date="2023-08" db="EMBL/GenBank/DDBJ databases">
        <title>Implementing the SeqCode for naming new Mesorhizobium species isolated from Vachellia karroo root nodules.</title>
        <authorList>
            <person name="Van Lill M."/>
        </authorList>
    </citation>
    <scope>NUCLEOTIDE SEQUENCE [LARGE SCALE GENOMIC DNA]</scope>
    <source>
        <strain evidence="1 2">VK4B</strain>
    </source>
</reference>
<comment type="caution">
    <text evidence="1">The sequence shown here is derived from an EMBL/GenBank/DDBJ whole genome shotgun (WGS) entry which is preliminary data.</text>
</comment>
<sequence length="151" mass="16424">MVNSPAKSTKPSRANKITKTTKLTMAEAIKFHANAIDRLAEAISSKSSTNSFETLSFALKHLAPLTVGEILEQLCGFFNVKKLTGDENITDLERGGPAFFVSGYEDLDNIKAFRQRGLSLRPEDIANVSKIKQLVGVILWGLDQARKAGSG</sequence>
<evidence type="ECO:0000313" key="1">
    <source>
        <dbReference type="EMBL" id="MDX8541534.1"/>
    </source>
</evidence>
<dbReference type="Proteomes" id="UP001276564">
    <property type="component" value="Unassembled WGS sequence"/>
</dbReference>
<protein>
    <submittedName>
        <fullName evidence="1">Uncharacterized protein</fullName>
    </submittedName>
</protein>
<proteinExistence type="predicted"/>
<keyword evidence="2" id="KW-1185">Reference proteome</keyword>
<accession>A0ABU5AWK8</accession>
<name>A0ABU5AWK8_9HYPH</name>
<gene>
    <name evidence="1" type="ORF">RFM23_28315</name>
</gene>
<dbReference type="EMBL" id="JAVIIP010000023">
    <property type="protein sequence ID" value="MDX8541534.1"/>
    <property type="molecule type" value="Genomic_DNA"/>
</dbReference>
<dbReference type="RefSeq" id="WP_320321936.1">
    <property type="nucleotide sequence ID" value="NZ_JAVIIP010000023.1"/>
</dbReference>
<organism evidence="1 2">
    <name type="scientific">Mesorhizobium abyssinicae</name>
    <dbReference type="NCBI Taxonomy" id="1209958"/>
    <lineage>
        <taxon>Bacteria</taxon>
        <taxon>Pseudomonadati</taxon>
        <taxon>Pseudomonadota</taxon>
        <taxon>Alphaproteobacteria</taxon>
        <taxon>Hyphomicrobiales</taxon>
        <taxon>Phyllobacteriaceae</taxon>
        <taxon>Mesorhizobium</taxon>
    </lineage>
</organism>
<evidence type="ECO:0000313" key="2">
    <source>
        <dbReference type="Proteomes" id="UP001276564"/>
    </source>
</evidence>